<dbReference type="OrthoDB" id="8963340at2759"/>
<dbReference type="Proteomes" id="UP000000305">
    <property type="component" value="Unassembled WGS sequence"/>
</dbReference>
<dbReference type="CDD" id="cd01205">
    <property type="entry name" value="EVH1_WASP-like"/>
    <property type="match status" value="1"/>
</dbReference>
<dbReference type="FunFam" id="2.30.29.30:FF:000281">
    <property type="entry name" value="Actin associated protein"/>
    <property type="match status" value="1"/>
</dbReference>
<dbReference type="HOGENOM" id="CLU_1645434_0_0_1"/>
<dbReference type="InterPro" id="IPR011993">
    <property type="entry name" value="PH-like_dom_sf"/>
</dbReference>
<dbReference type="EMBL" id="GL732543">
    <property type="protein sequence ID" value="EFX81577.1"/>
    <property type="molecule type" value="Genomic_DNA"/>
</dbReference>
<keyword evidence="1" id="KW-0597">Phosphoprotein</keyword>
<keyword evidence="4" id="KW-1185">Reference proteome</keyword>
<dbReference type="SMART" id="SM00461">
    <property type="entry name" value="WH1"/>
    <property type="match status" value="1"/>
</dbReference>
<dbReference type="InParanoid" id="E9GG11"/>
<dbReference type="eggNOG" id="KOG3671">
    <property type="taxonomic scope" value="Eukaryota"/>
</dbReference>
<protein>
    <recommendedName>
        <fullName evidence="2">WH1 domain-containing protein</fullName>
    </recommendedName>
</protein>
<dbReference type="KEGG" id="dpx:DAPPUDRAFT_242162"/>
<dbReference type="SUPFAM" id="SSF50729">
    <property type="entry name" value="PH domain-like"/>
    <property type="match status" value="1"/>
</dbReference>
<dbReference type="Pfam" id="PF00568">
    <property type="entry name" value="WH1"/>
    <property type="match status" value="1"/>
</dbReference>
<dbReference type="InterPro" id="IPR000697">
    <property type="entry name" value="WH1/EVH1_dom"/>
</dbReference>
<evidence type="ECO:0000256" key="1">
    <source>
        <dbReference type="ARBA" id="ARBA00022553"/>
    </source>
</evidence>
<accession>E9GG11</accession>
<sequence length="161" mass="18461">MGASKTFKSRRNCPSRLLSKEENTQLNEIIGAQCKSAATTVVQLFLPEPPEYTQWTKEDCGILCLIEDSNCNFWLKIFCLVRRQVIWQQKLHENVVYHAPAPYFHTVSSSNNTQIGLNFADEAEASIFLRTVRAYLLKNKGIKDNIKTISHDPEMTFKSDF</sequence>
<dbReference type="GO" id="GO:0008092">
    <property type="term" value="F:cytoskeletal protein binding"/>
    <property type="evidence" value="ECO:0007669"/>
    <property type="project" value="UniProtKB-ARBA"/>
</dbReference>
<evidence type="ECO:0000259" key="2">
    <source>
        <dbReference type="PROSITE" id="PS50229"/>
    </source>
</evidence>
<dbReference type="PhylomeDB" id="E9GG11"/>
<dbReference type="Gene3D" id="2.30.29.30">
    <property type="entry name" value="Pleckstrin-homology domain (PH domain)/Phosphotyrosine-binding domain (PTB)"/>
    <property type="match status" value="1"/>
</dbReference>
<organism evidence="3 4">
    <name type="scientific">Daphnia pulex</name>
    <name type="common">Water flea</name>
    <dbReference type="NCBI Taxonomy" id="6669"/>
    <lineage>
        <taxon>Eukaryota</taxon>
        <taxon>Metazoa</taxon>
        <taxon>Ecdysozoa</taxon>
        <taxon>Arthropoda</taxon>
        <taxon>Crustacea</taxon>
        <taxon>Branchiopoda</taxon>
        <taxon>Diplostraca</taxon>
        <taxon>Cladocera</taxon>
        <taxon>Anomopoda</taxon>
        <taxon>Daphniidae</taxon>
        <taxon>Daphnia</taxon>
    </lineage>
</organism>
<dbReference type="STRING" id="6669.E9GG11"/>
<feature type="domain" description="WH1" evidence="2">
    <location>
        <begin position="29"/>
        <end position="139"/>
    </location>
</feature>
<dbReference type="GO" id="GO:0007015">
    <property type="term" value="P:actin filament organization"/>
    <property type="evidence" value="ECO:0007669"/>
    <property type="project" value="UniProtKB-ARBA"/>
</dbReference>
<proteinExistence type="predicted"/>
<reference evidence="3 4" key="1">
    <citation type="journal article" date="2011" name="Science">
        <title>The ecoresponsive genome of Daphnia pulex.</title>
        <authorList>
            <person name="Colbourne J.K."/>
            <person name="Pfrender M.E."/>
            <person name="Gilbert D."/>
            <person name="Thomas W.K."/>
            <person name="Tucker A."/>
            <person name="Oakley T.H."/>
            <person name="Tokishita S."/>
            <person name="Aerts A."/>
            <person name="Arnold G.J."/>
            <person name="Basu M.K."/>
            <person name="Bauer D.J."/>
            <person name="Caceres C.E."/>
            <person name="Carmel L."/>
            <person name="Casola C."/>
            <person name="Choi J.H."/>
            <person name="Detter J.C."/>
            <person name="Dong Q."/>
            <person name="Dusheyko S."/>
            <person name="Eads B.D."/>
            <person name="Frohlich T."/>
            <person name="Geiler-Samerotte K.A."/>
            <person name="Gerlach D."/>
            <person name="Hatcher P."/>
            <person name="Jogdeo S."/>
            <person name="Krijgsveld J."/>
            <person name="Kriventseva E.V."/>
            <person name="Kultz D."/>
            <person name="Laforsch C."/>
            <person name="Lindquist E."/>
            <person name="Lopez J."/>
            <person name="Manak J.R."/>
            <person name="Muller J."/>
            <person name="Pangilinan J."/>
            <person name="Patwardhan R.P."/>
            <person name="Pitluck S."/>
            <person name="Pritham E.J."/>
            <person name="Rechtsteiner A."/>
            <person name="Rho M."/>
            <person name="Rogozin I.B."/>
            <person name="Sakarya O."/>
            <person name="Salamov A."/>
            <person name="Schaack S."/>
            <person name="Shapiro H."/>
            <person name="Shiga Y."/>
            <person name="Skalitzky C."/>
            <person name="Smith Z."/>
            <person name="Souvorov A."/>
            <person name="Sung W."/>
            <person name="Tang Z."/>
            <person name="Tsuchiya D."/>
            <person name="Tu H."/>
            <person name="Vos H."/>
            <person name="Wang M."/>
            <person name="Wolf Y.I."/>
            <person name="Yamagata H."/>
            <person name="Yamada T."/>
            <person name="Ye Y."/>
            <person name="Shaw J.R."/>
            <person name="Andrews J."/>
            <person name="Crease T.J."/>
            <person name="Tang H."/>
            <person name="Lucas S.M."/>
            <person name="Robertson H.M."/>
            <person name="Bork P."/>
            <person name="Koonin E.V."/>
            <person name="Zdobnov E.M."/>
            <person name="Grigoriev I.V."/>
            <person name="Lynch M."/>
            <person name="Boore J.L."/>
        </authorList>
    </citation>
    <scope>NUCLEOTIDE SEQUENCE [LARGE SCALE GENOMIC DNA]</scope>
</reference>
<name>E9GG11_DAPPU</name>
<gene>
    <name evidence="3" type="ORF">DAPPUDRAFT_242162</name>
</gene>
<dbReference type="InterPro" id="IPR033927">
    <property type="entry name" value="WASPfam_EVH1"/>
</dbReference>
<evidence type="ECO:0000313" key="3">
    <source>
        <dbReference type="EMBL" id="EFX81577.1"/>
    </source>
</evidence>
<dbReference type="GO" id="GO:0071933">
    <property type="term" value="F:Arp2/3 complex binding"/>
    <property type="evidence" value="ECO:0007669"/>
    <property type="project" value="UniProtKB-ARBA"/>
</dbReference>
<evidence type="ECO:0000313" key="4">
    <source>
        <dbReference type="Proteomes" id="UP000000305"/>
    </source>
</evidence>
<dbReference type="PROSITE" id="PS50229">
    <property type="entry name" value="WH1"/>
    <property type="match status" value="1"/>
</dbReference>
<dbReference type="AlphaFoldDB" id="E9GG11"/>